<feature type="compositionally biased region" description="Basic and acidic residues" evidence="16">
    <location>
        <begin position="1014"/>
        <end position="1038"/>
    </location>
</feature>
<name>A0A2P6U0N4_CHLSO</name>
<keyword evidence="10" id="KW-0472">Membrane</keyword>
<dbReference type="InterPro" id="IPR018240">
    <property type="entry name" value="Clathrin_mu_CS"/>
</dbReference>
<comment type="subunit">
    <text evidence="14">Component of the FACT complex.</text>
</comment>
<dbReference type="PROSITE" id="PS51072">
    <property type="entry name" value="MHD"/>
    <property type="match status" value="1"/>
</dbReference>
<dbReference type="Pfam" id="PF14826">
    <property type="entry name" value="FACT-Spt16_Nlob"/>
    <property type="match status" value="1"/>
</dbReference>
<dbReference type="Gene3D" id="2.30.29.210">
    <property type="entry name" value="FACT complex subunit Spt16p/Cdc68p"/>
    <property type="match status" value="1"/>
</dbReference>
<proteinExistence type="inferred from homology"/>
<keyword evidence="4 14" id="KW-0158">Chromosome</keyword>
<dbReference type="InterPro" id="IPR029148">
    <property type="entry name" value="FACT-SPT16_Nlobe"/>
</dbReference>
<keyword evidence="9 15" id="KW-0175">Coiled coil</keyword>
<dbReference type="GO" id="GO:0012505">
    <property type="term" value="C:endomembrane system"/>
    <property type="evidence" value="ECO:0007669"/>
    <property type="project" value="UniProtKB-SubCell"/>
</dbReference>
<dbReference type="Pfam" id="PF08644">
    <property type="entry name" value="SPT16"/>
    <property type="match status" value="1"/>
</dbReference>
<evidence type="ECO:0000256" key="4">
    <source>
        <dbReference type="ARBA" id="ARBA00022454"/>
    </source>
</evidence>
<dbReference type="Gene3D" id="3.90.230.10">
    <property type="entry name" value="Creatinase/methionine aminopeptidase superfamily"/>
    <property type="match status" value="1"/>
</dbReference>
<keyword evidence="3" id="KW-0813">Transport</keyword>
<dbReference type="SMART" id="SM01286">
    <property type="entry name" value="SPT16"/>
    <property type="match status" value="1"/>
</dbReference>
<dbReference type="SMART" id="SM01287">
    <property type="entry name" value="Rtt106"/>
    <property type="match status" value="1"/>
</dbReference>
<dbReference type="InterPro" id="IPR001392">
    <property type="entry name" value="Clathrin_mu"/>
</dbReference>
<evidence type="ECO:0000256" key="12">
    <source>
        <dbReference type="ARBA" id="ARBA00023204"/>
    </source>
</evidence>
<dbReference type="SUPFAM" id="SSF64356">
    <property type="entry name" value="SNARE-like"/>
    <property type="match status" value="1"/>
</dbReference>
<feature type="domain" description="MHD" evidence="17">
    <location>
        <begin position="301"/>
        <end position="558"/>
    </location>
</feature>
<dbReference type="Gene3D" id="2.30.29.150">
    <property type="match status" value="1"/>
</dbReference>
<comment type="function">
    <text evidence="14">Component of the FACT complex, a general chromatin factor that acts to reorganize nucleosomes. The FACT complex is involved in multiple processes that require DNA as a template such as mRNA elongation, DNA replication and DNA repair. During transcription elongation the FACT complex acts as a histone chaperone that both destabilizes and restores nucleosomal structure. It facilitates the passage of RNA polymerase II and transcription by promoting the dissociation of one histone H2A-H2B dimer from the nucleosome, then subsequently promotes the reestablishment of the nucleosome following the passage of RNA polymerase II.</text>
</comment>
<dbReference type="GO" id="GO:0006886">
    <property type="term" value="P:intracellular protein transport"/>
    <property type="evidence" value="ECO:0007669"/>
    <property type="project" value="InterPro"/>
</dbReference>
<dbReference type="InterPro" id="IPR013719">
    <property type="entry name" value="RTT106/SPT16-like_middle_dom"/>
</dbReference>
<dbReference type="Gene3D" id="2.30.29.30">
    <property type="entry name" value="Pleckstrin-homology domain (PH domain)/Phosphotyrosine-binding domain (PTB)"/>
    <property type="match status" value="1"/>
</dbReference>
<dbReference type="Pfam" id="PF01217">
    <property type="entry name" value="Clat_adaptor_s"/>
    <property type="match status" value="1"/>
</dbReference>
<evidence type="ECO:0000256" key="13">
    <source>
        <dbReference type="ARBA" id="ARBA00023242"/>
    </source>
</evidence>
<dbReference type="InterPro" id="IPR048969">
    <property type="entry name" value="FACT_SPT16_C"/>
</dbReference>
<dbReference type="Pfam" id="PF24824">
    <property type="entry name" value="PH_SPT16"/>
    <property type="match status" value="1"/>
</dbReference>
<keyword evidence="6 14" id="KW-0227">DNA damage</keyword>
<dbReference type="Proteomes" id="UP000239899">
    <property type="component" value="Unassembled WGS sequence"/>
</dbReference>
<dbReference type="CDD" id="cd14835">
    <property type="entry name" value="AP1_Mu_N"/>
    <property type="match status" value="1"/>
</dbReference>
<feature type="region of interest" description="Disordered" evidence="16">
    <location>
        <begin position="1478"/>
        <end position="1579"/>
    </location>
</feature>
<dbReference type="GO" id="GO:0016192">
    <property type="term" value="P:vesicle-mediated transport"/>
    <property type="evidence" value="ECO:0007669"/>
    <property type="project" value="InterPro"/>
</dbReference>
<dbReference type="FunFam" id="3.90.230.10:FF:000005">
    <property type="entry name" value="FACT complex subunit spt16"/>
    <property type="match status" value="1"/>
</dbReference>
<dbReference type="GO" id="GO:0031491">
    <property type="term" value="F:nucleosome binding"/>
    <property type="evidence" value="ECO:0007669"/>
    <property type="project" value="TreeGrafter"/>
</dbReference>
<dbReference type="Gene3D" id="3.40.350.10">
    <property type="entry name" value="Creatinase/prolidase N-terminal domain"/>
    <property type="match status" value="1"/>
</dbReference>
<evidence type="ECO:0000256" key="8">
    <source>
        <dbReference type="ARBA" id="ARBA00023015"/>
    </source>
</evidence>
<dbReference type="InterPro" id="IPR036168">
    <property type="entry name" value="AP2_Mu_C_sf"/>
</dbReference>
<dbReference type="PROSITE" id="PS00991">
    <property type="entry name" value="CLAT_ADAPTOR_M_2"/>
    <property type="match status" value="1"/>
</dbReference>
<evidence type="ECO:0000256" key="14">
    <source>
        <dbReference type="RuleBase" id="RU367052"/>
    </source>
</evidence>
<keyword evidence="8 14" id="KW-0805">Transcription regulation</keyword>
<dbReference type="Gene3D" id="2.60.40.1170">
    <property type="entry name" value="Mu homology domain, subdomain B"/>
    <property type="match status" value="2"/>
</dbReference>
<feature type="compositionally biased region" description="Basic and acidic residues" evidence="16">
    <location>
        <begin position="1541"/>
        <end position="1553"/>
    </location>
</feature>
<keyword evidence="19" id="KW-1185">Reference proteome</keyword>
<feature type="compositionally biased region" description="Gly residues" evidence="16">
    <location>
        <begin position="1569"/>
        <end position="1579"/>
    </location>
</feature>
<feature type="region of interest" description="Disordered" evidence="16">
    <location>
        <begin position="83"/>
        <end position="122"/>
    </location>
</feature>
<feature type="compositionally biased region" description="Acidic residues" evidence="16">
    <location>
        <begin position="1479"/>
        <end position="1540"/>
    </location>
</feature>
<evidence type="ECO:0000313" key="18">
    <source>
        <dbReference type="EMBL" id="PRW59881.1"/>
    </source>
</evidence>
<keyword evidence="11 14" id="KW-0804">Transcription</keyword>
<dbReference type="PANTHER" id="PTHR13980:SF15">
    <property type="entry name" value="FACT COMPLEX SUBUNIT SPT16"/>
    <property type="match status" value="1"/>
</dbReference>
<accession>A0A2P6U0N4</accession>
<dbReference type="InterPro" id="IPR022775">
    <property type="entry name" value="AP_mu_sigma_su"/>
</dbReference>
<dbReference type="CDD" id="cd09250">
    <property type="entry name" value="AP-1_Mu1_Cterm"/>
    <property type="match status" value="1"/>
</dbReference>
<dbReference type="GO" id="GO:0035101">
    <property type="term" value="C:FACT complex"/>
    <property type="evidence" value="ECO:0007669"/>
    <property type="project" value="UniProtKB-UniRule"/>
</dbReference>
<dbReference type="InterPro" id="IPR056595">
    <property type="entry name" value="Fact-SPT16_PH"/>
</dbReference>
<dbReference type="InterPro" id="IPR000994">
    <property type="entry name" value="Pept_M24"/>
</dbReference>
<keyword evidence="5 14" id="KW-0235">DNA replication</keyword>
<dbReference type="Pfam" id="PF21091">
    <property type="entry name" value="SPT16_C"/>
    <property type="match status" value="1"/>
</dbReference>
<evidence type="ECO:0000256" key="16">
    <source>
        <dbReference type="SAM" id="MobiDB-lite"/>
    </source>
</evidence>
<dbReference type="EMBL" id="LHPG02000003">
    <property type="protein sequence ID" value="PRW59881.1"/>
    <property type="molecule type" value="Genomic_DNA"/>
</dbReference>
<evidence type="ECO:0000256" key="5">
    <source>
        <dbReference type="ARBA" id="ARBA00022705"/>
    </source>
</evidence>
<evidence type="ECO:0000256" key="9">
    <source>
        <dbReference type="ARBA" id="ARBA00023054"/>
    </source>
</evidence>
<dbReference type="InterPro" id="IPR036005">
    <property type="entry name" value="Creatinase/aminopeptidase-like"/>
</dbReference>
<evidence type="ECO:0000256" key="3">
    <source>
        <dbReference type="ARBA" id="ARBA00022448"/>
    </source>
</evidence>
<dbReference type="PROSITE" id="PS00990">
    <property type="entry name" value="CLAT_ADAPTOR_M_1"/>
    <property type="match status" value="1"/>
</dbReference>
<feature type="coiled-coil region" evidence="15">
    <location>
        <begin position="1161"/>
        <end position="1191"/>
    </location>
</feature>
<organism evidence="18 19">
    <name type="scientific">Chlorella sorokiniana</name>
    <name type="common">Freshwater green alga</name>
    <dbReference type="NCBI Taxonomy" id="3076"/>
    <lineage>
        <taxon>Eukaryota</taxon>
        <taxon>Viridiplantae</taxon>
        <taxon>Chlorophyta</taxon>
        <taxon>core chlorophytes</taxon>
        <taxon>Trebouxiophyceae</taxon>
        <taxon>Chlorellales</taxon>
        <taxon>Chlorellaceae</taxon>
        <taxon>Chlorella clade</taxon>
        <taxon>Chlorella</taxon>
    </lineage>
</organism>
<dbReference type="Pfam" id="PF00928">
    <property type="entry name" value="Adap_comp_sub"/>
    <property type="match status" value="1"/>
</dbReference>
<dbReference type="Pfam" id="PF08512">
    <property type="entry name" value="Rttp106-like_middle"/>
    <property type="match status" value="1"/>
</dbReference>
<dbReference type="InterPro" id="IPR028565">
    <property type="entry name" value="MHD"/>
</dbReference>
<sequence>MAQQGSKQPAPAALAVQHLARAGAAAGSPALSAVLGRRMLQVAASTGLGLPRGVARPCPHCGTFNAEGNSSQVQKLPRRAVRRELQQQAAAQARGHGSGQPISRRISSGGSSGRHAGEGDGCRGGAAAAGAMSLSALLFLDQRGKVVLQRDFRGDVPLAKVADRFMARLNELEESGVATPVLLDADGALSFVYVQYSNLYLLAVARSNINAAAVLVFLHKLIEIFKHYFHELEEESLRDNFVIAYELLDEVCDFGYPQFTEAKILSEFIKTDAHRLAVQARPPMAVTNAVSWRQEGLFYKKNEVFLDVVESVNLLVNSNGTVVRSEVVGALKMRAYLSGMPECKCGVNDKVLFEAQGRSGRQKAVDLEDIKFHQCVRLASFERDRTISFIPPDGAFDLMTYRLSQNIKPLIWVECQVDKHSRSRTEYLVKARSQFKERSTATSVEIMLPLPPDAISPTVRTSQGSAVYAPEKDALVWKIKNFPGGREFLLRCKFGLPSVAAEEEAQGRLPPIKVKFEIPYYSVSGIQVRYLKVIERSGYQALPCAACGPAGRGQMVSIDTARFQQRLQKLYDAWREDGGLFADASALAVVAGSVTEAIAYTKTASLHLWLLGYEFTETVLVFTKSEMHALAGPKKTDILAQLEGACAAAGVALRLHPKPKKEDGSAQIEALLAAIRASADSPVVGMLPKEKPQGAVPEAWLAALAASGLATTDMAADLAQLLSPKDEEEAKNVKKAAYLVGNALVKFTVPQLEGIIDEEKKVRHSKLADKIEEVISEPSKMDIKLKADAVDIAYPPLVQSGGEYDLRLASASKDSYIHYGVIICSLGARYASYCANVARTYFVDPSKEQEAQYAALQEAQAAAVAALVEGAPMSAAHDAVVAALKAKGQEALVERLTKNVGTAIGLELRDTTQQLNATNTRPVKAGMTFNVAVGMSGLQRDDADSEAGKTYAMLIADTVVVKAGGSPPDVATALAPRDWKDVAYYLKDGGEDEGEGDEGDAVVEVPEVGMRKSARTEHVDFKQREEERRRQKENQEDLLQRVNQATLDMLNKGGGGAGSSGGQGRRITDIVAYKSPSDMQHNNSLTVQVDHRSECVLVPIYGMLVPFHILTVKNASNNQDGEHAYIRLNFNFGGSYEPGLKHPRSIFLKELSFRSADVRHAAKVVQEIKALRSAVQQREKEKAERATLVQQEKLVRGKGRVYALPDVWIRPAFGGKGRKVTGTLEAHANGFRYSSPKGEELDIMYRNIKHAFFQPADSEMIALVHFHLVNPIMVGKKKTNDVQFYTEVMDSVQTLDAGRRSMYDPDEIEEEQRERERRNQINRQFNQFVKRVQQDIWERDYGDLNLEFEVPFRELGFHGVPHRTNSFIMPTVNCLVELTEMPFTVLTLSEVNLVNLERVGFNLRNFDMVFIWKDLNRDVGRIDSIPSTSLDTIKDWLTSIEIKYYESKVNLNWKNILKSIKEDPEGFIEDGGWSFLDAEQSDSDAEDGEEESDFAPSEAEDQSDEDMSSEDESLASEGEEESEYEAESDEEEGLDWDELEEQARADDRERDFSDEGEEEYARKRKAKGSSGGAGKKARR</sequence>
<dbReference type="GO" id="GO:0030131">
    <property type="term" value="C:clathrin adaptor complex"/>
    <property type="evidence" value="ECO:0007669"/>
    <property type="project" value="InterPro"/>
</dbReference>
<keyword evidence="13 14" id="KW-0539">Nucleus</keyword>
<evidence type="ECO:0000256" key="1">
    <source>
        <dbReference type="ARBA" id="ARBA00004308"/>
    </source>
</evidence>
<comment type="similarity">
    <text evidence="2 14">Belongs to the peptidase M24 family. SPT16 subfamily.</text>
</comment>
<keyword evidence="7" id="KW-0653">Protein transport</keyword>
<dbReference type="InterPro" id="IPR040258">
    <property type="entry name" value="Spt16"/>
</dbReference>
<dbReference type="Pfam" id="PF00557">
    <property type="entry name" value="Peptidase_M24"/>
    <property type="match status" value="1"/>
</dbReference>
<gene>
    <name evidence="18" type="ORF">C2E21_1330</name>
</gene>
<feature type="region of interest" description="Disordered" evidence="16">
    <location>
        <begin position="1013"/>
        <end position="1038"/>
    </location>
</feature>
<evidence type="ECO:0000256" key="2">
    <source>
        <dbReference type="ARBA" id="ARBA00010779"/>
    </source>
</evidence>
<dbReference type="FunFam" id="2.30.29.30:FF:000017">
    <property type="entry name" value="FACT complex subunit SPT16"/>
    <property type="match status" value="1"/>
</dbReference>
<reference evidence="18 19" key="1">
    <citation type="journal article" date="2018" name="Plant J.">
        <title>Genome sequences of Chlorella sorokiniana UTEX 1602 and Micractinium conductrix SAG 241.80: implications to maltose excretion by a green alga.</title>
        <authorList>
            <person name="Arriola M.B."/>
            <person name="Velmurugan N."/>
            <person name="Zhang Y."/>
            <person name="Plunkett M.H."/>
            <person name="Hondzo H."/>
            <person name="Barney B.M."/>
        </authorList>
    </citation>
    <scope>NUCLEOTIDE SEQUENCE [LARGE SCALE GENOMIC DNA]</scope>
    <source>
        <strain evidence="19">UTEX 1602</strain>
    </source>
</reference>
<dbReference type="GO" id="GO:0006260">
    <property type="term" value="P:DNA replication"/>
    <property type="evidence" value="ECO:0007669"/>
    <property type="project" value="UniProtKB-KW"/>
</dbReference>
<comment type="caution">
    <text evidence="18">The sequence shown here is derived from an EMBL/GenBank/DDBJ whole genome shotgun (WGS) entry which is preliminary data.</text>
</comment>
<dbReference type="GO" id="GO:0006281">
    <property type="term" value="P:DNA repair"/>
    <property type="evidence" value="ECO:0007669"/>
    <property type="project" value="UniProtKB-UniRule"/>
</dbReference>
<keyword evidence="12 14" id="KW-0234">DNA repair</keyword>
<dbReference type="PRINTS" id="PR00314">
    <property type="entry name" value="CLATHRINADPT"/>
</dbReference>
<dbReference type="InterPro" id="IPR029149">
    <property type="entry name" value="Creatin/AminoP/Spt16_N"/>
</dbReference>
<evidence type="ECO:0000259" key="17">
    <source>
        <dbReference type="PROSITE" id="PS51072"/>
    </source>
</evidence>
<protein>
    <recommendedName>
        <fullName evidence="14">FACT complex subunit</fullName>
    </recommendedName>
</protein>
<dbReference type="PANTHER" id="PTHR13980">
    <property type="entry name" value="CDC68 RELATED"/>
    <property type="match status" value="1"/>
</dbReference>
<evidence type="ECO:0000256" key="7">
    <source>
        <dbReference type="ARBA" id="ARBA00022927"/>
    </source>
</evidence>
<evidence type="ECO:0000256" key="11">
    <source>
        <dbReference type="ARBA" id="ARBA00023163"/>
    </source>
</evidence>
<feature type="compositionally biased region" description="Low complexity" evidence="16">
    <location>
        <begin position="86"/>
        <end position="109"/>
    </location>
</feature>
<dbReference type="STRING" id="3076.A0A2P6U0N4"/>
<evidence type="ECO:0000313" key="19">
    <source>
        <dbReference type="Proteomes" id="UP000239899"/>
    </source>
</evidence>
<dbReference type="SUPFAM" id="SSF55920">
    <property type="entry name" value="Creatinase/aminopeptidase"/>
    <property type="match status" value="1"/>
</dbReference>
<dbReference type="OrthoDB" id="10251642at2759"/>
<dbReference type="GO" id="GO:0006368">
    <property type="term" value="P:transcription elongation by RNA polymerase II"/>
    <property type="evidence" value="ECO:0007669"/>
    <property type="project" value="TreeGrafter"/>
</dbReference>
<dbReference type="SUPFAM" id="SSF49447">
    <property type="entry name" value="Second domain of Mu2 adaptin subunit (ap50) of ap2 adaptor"/>
    <property type="match status" value="1"/>
</dbReference>
<comment type="subcellular location">
    <subcellularLocation>
        <location evidence="1">Endomembrane system</location>
    </subcellularLocation>
    <subcellularLocation>
        <location evidence="14">Nucleus</location>
    </subcellularLocation>
    <subcellularLocation>
        <location evidence="14">Chromosome</location>
    </subcellularLocation>
</comment>
<dbReference type="InterPro" id="IPR011993">
    <property type="entry name" value="PH-like_dom_sf"/>
</dbReference>
<evidence type="ECO:0000256" key="6">
    <source>
        <dbReference type="ARBA" id="ARBA00022763"/>
    </source>
</evidence>
<dbReference type="SMART" id="SM01285">
    <property type="entry name" value="FACT-Spt16_Nlob"/>
    <property type="match status" value="1"/>
</dbReference>
<dbReference type="InterPro" id="IPR011012">
    <property type="entry name" value="Longin-like_dom_sf"/>
</dbReference>
<evidence type="ECO:0000256" key="10">
    <source>
        <dbReference type="ARBA" id="ARBA00023136"/>
    </source>
</evidence>
<dbReference type="InterPro" id="IPR013953">
    <property type="entry name" value="FACT_SPT16_M"/>
</dbReference>
<dbReference type="FunFam" id="3.30.450.60:FF:000002">
    <property type="entry name" value="AP-2 complex subunit mu, putative"/>
    <property type="match status" value="1"/>
</dbReference>
<dbReference type="FunFam" id="2.30.29.150:FF:000004">
    <property type="entry name" value="FACT complex subunit SPT16"/>
    <property type="match status" value="1"/>
</dbReference>
<dbReference type="Gene3D" id="3.30.450.60">
    <property type="match status" value="1"/>
</dbReference>
<evidence type="ECO:0000256" key="15">
    <source>
        <dbReference type="SAM" id="Coils"/>
    </source>
</evidence>